<accession>A0A7L7L5I9</accession>
<name>A0A7L7L5I9_9BACT</name>
<keyword evidence="2" id="KW-1185">Reference proteome</keyword>
<proteinExistence type="predicted"/>
<dbReference type="EMBL" id="CP055153">
    <property type="protein sequence ID" value="QMU28033.1"/>
    <property type="molecule type" value="Genomic_DNA"/>
</dbReference>
<protein>
    <recommendedName>
        <fullName evidence="3">STAS/SEC14 domain-containing protein</fullName>
    </recommendedName>
</protein>
<evidence type="ECO:0000313" key="1">
    <source>
        <dbReference type="EMBL" id="QMU28033.1"/>
    </source>
</evidence>
<dbReference type="Proteomes" id="UP000514509">
    <property type="component" value="Chromosome"/>
</dbReference>
<sequence>MLVFAKNNMELEYHPELKMVEVRCIGDFSLDDLALLWLKVIEVINKYEIEKILIDATHVTAKLNFAVDEEQVQQYFAENYPIPVVRKVARVCAGSTPYDEHMANLYQKVLKQNHSASSFGNFQHHYEAMEWLLEKS</sequence>
<gene>
    <name evidence="1" type="ORF">HUW48_08235</name>
</gene>
<organism evidence="1 2">
    <name type="scientific">Adhaeribacter radiodurans</name>
    <dbReference type="NCBI Taxonomy" id="2745197"/>
    <lineage>
        <taxon>Bacteria</taxon>
        <taxon>Pseudomonadati</taxon>
        <taxon>Bacteroidota</taxon>
        <taxon>Cytophagia</taxon>
        <taxon>Cytophagales</taxon>
        <taxon>Hymenobacteraceae</taxon>
        <taxon>Adhaeribacter</taxon>
    </lineage>
</organism>
<dbReference type="AlphaFoldDB" id="A0A7L7L5I9"/>
<evidence type="ECO:0000313" key="2">
    <source>
        <dbReference type="Proteomes" id="UP000514509"/>
    </source>
</evidence>
<dbReference type="RefSeq" id="WP_182415223.1">
    <property type="nucleotide sequence ID" value="NZ_CP055153.1"/>
</dbReference>
<reference evidence="1 2" key="1">
    <citation type="submission" date="2020-08" db="EMBL/GenBank/DDBJ databases">
        <title>Adhaeribacter dokdonensis sp. nov., isolated from the rhizosphere of Elymus tsukushiensis, a plant native to the Dokdo Islands, Republic of Korea.</title>
        <authorList>
            <person name="Ghim S.Y."/>
        </authorList>
    </citation>
    <scope>NUCLEOTIDE SEQUENCE [LARGE SCALE GENOMIC DNA]</scope>
    <source>
        <strain evidence="1 2">KUDC8001</strain>
    </source>
</reference>
<evidence type="ECO:0008006" key="3">
    <source>
        <dbReference type="Google" id="ProtNLM"/>
    </source>
</evidence>
<dbReference type="KEGG" id="add:HUW48_08235"/>